<evidence type="ECO:0000313" key="2">
    <source>
        <dbReference type="Proteomes" id="UP000001547"/>
    </source>
</evidence>
<dbReference type="OrthoDB" id="12907at10239"/>
<dbReference type="InterPro" id="IPR035405">
    <property type="entry name" value="GP70"/>
</dbReference>
<gene>
    <name evidence="1" type="primary">73</name>
    <name evidence="1" type="ORF">REDROCK_73</name>
</gene>
<sequence>MALSRITAVLPEVVSTPPETIAAEPNWLYAQKCEVWWRGSEHLDPVTVLLTYRSPLVKCTSKMYRPISKLILAANRFDVLCSGTHPNPDWWGETGQFMVARLTHADAFPEGPIEEIRAELAKATNTALKEVLQNA</sequence>
<name>D3JZD5_9CAUD</name>
<dbReference type="GeneID" id="22111016"/>
<organism evidence="1 2">
    <name type="scientific">Mycobacterium phage RedRock</name>
    <dbReference type="NCBI Taxonomy" id="711470"/>
    <lineage>
        <taxon>Viruses</taxon>
        <taxon>Duplodnaviria</taxon>
        <taxon>Heunggongvirae</taxon>
        <taxon>Uroviricota</taxon>
        <taxon>Caudoviricetes</taxon>
        <taxon>Fromanvirus</taxon>
        <taxon>Fromanvirus redrock</taxon>
    </lineage>
</organism>
<keyword evidence="2" id="KW-1185">Reference proteome</keyword>
<dbReference type="Proteomes" id="UP000001547">
    <property type="component" value="Segment"/>
</dbReference>
<dbReference type="RefSeq" id="YP_009101326.1">
    <property type="nucleotide sequence ID" value="NC_025444.1"/>
</dbReference>
<dbReference type="Pfam" id="PF17429">
    <property type="entry name" value="GP70"/>
    <property type="match status" value="1"/>
</dbReference>
<proteinExistence type="predicted"/>
<evidence type="ECO:0000313" key="1">
    <source>
        <dbReference type="EMBL" id="ADB93766.1"/>
    </source>
</evidence>
<dbReference type="KEGG" id="vg:22111016"/>
<protein>
    <submittedName>
        <fullName evidence="1">Uncharacterized protein</fullName>
    </submittedName>
</protein>
<dbReference type="EMBL" id="GU339467">
    <property type="protein sequence ID" value="ADB93766.1"/>
    <property type="molecule type" value="Genomic_DNA"/>
</dbReference>
<accession>D3JZD5</accession>
<reference evidence="2" key="1">
    <citation type="submission" date="2009-12" db="EMBL/GenBank/DDBJ databases">
        <authorList>
            <person name="Jacobs-Sera D."/>
            <person name="Zellars M."/>
            <person name="Wells M.E."/>
            <person name="Webb J.L."/>
            <person name="Ware V.C."/>
            <person name="Vazquez E."/>
            <person name="TamarapuParthasarathy P."/>
            <person name="Smith I.A."/>
            <person name="Simon S.E."/>
            <person name="Shaffer C.D."/>
            <person name="Rubin M.R."/>
            <person name="Rosenzweig R.F."/>
            <person name="Rinehart C.A."/>
            <person name="Qin H."/>
            <person name="Pillay I."/>
            <person name="Payne D.E.II."/>
            <person name="Padolina J.M."/>
            <person name="Novick P.A."/>
            <person name="Miller E.S."/>
            <person name="Mayer E.S."/>
            <person name="Marzillier J.Y."/>
            <person name="Mageeney C.M."/>
            <person name="MacGibeny M.A."/>
            <person name="Li W."/>
            <person name="Lee J.Y."/>
            <person name="Kinnersley M.A."/>
            <person name="King-Smith C."/>
            <person name="King R.A."/>
            <person name="Kenna M.A."/>
            <person name="Kearse M.G."/>
            <person name="Johnson B.K."/>
            <person name="Johnson A.A."/>
            <person name="Johnson C.M."/>
            <person name="Hughes L.E."/>
            <person name="Harrison M."/>
            <person name="Guild N.A."/>
            <person name="Gilbert J.L."/>
            <person name="Fillman C.L."/>
            <person name="Felton C.M."/>
            <person name="Dunbar D.A."/>
            <person name="Dennehy J.J."/>
            <person name="DeJong R.J."/>
            <person name="Carson S."/>
            <person name="Burnett S.H."/>
            <person name="Breakwell D.P."/>
            <person name="Berrios J.E."/>
            <person name="Benjamin R.C."/>
            <person name="Anderson J.J."/>
            <person name="Bradley K.W."/>
            <person name="Khaja R."/>
            <person name="Lee E."/>
            <person name="Barker L.P."/>
            <person name="Lewis M.F."/>
            <person name="Jordan T.C."/>
            <person name="Cresawn S.G."/>
            <person name="Grace M.A."/>
            <person name="Pope W.H."/>
            <person name="Ko C."/>
            <person name="Russell D.A."/>
            <person name="Peebles C.L."/>
            <person name="Lawrence J.L."/>
            <person name="Hendrix R.W."/>
            <person name="Hatfull G.F."/>
        </authorList>
    </citation>
    <scope>NUCLEOTIDE SEQUENCE [LARGE SCALE GENOMIC DNA]</scope>
</reference>